<gene>
    <name evidence="2" type="ORF">EKO23_02985</name>
</gene>
<reference evidence="2 3" key="1">
    <citation type="submission" date="2019-01" db="EMBL/GenBank/DDBJ databases">
        <title>Nocardioides guangzhouensis sp. nov., an actinobacterium isolated from soil.</title>
        <authorList>
            <person name="Fu Y."/>
            <person name="Cai Y."/>
            <person name="Lin Z."/>
            <person name="Chen P."/>
        </authorList>
    </citation>
    <scope>NUCLEOTIDE SEQUENCE [LARGE SCALE GENOMIC DNA]</scope>
    <source>
        <strain evidence="2 3">130</strain>
    </source>
</reference>
<comment type="caution">
    <text evidence="2">The sequence shown here is derived from an EMBL/GenBank/DDBJ whole genome shotgun (WGS) entry which is preliminary data.</text>
</comment>
<dbReference type="EMBL" id="SDKM01000003">
    <property type="protein sequence ID" value="RYP88312.1"/>
    <property type="molecule type" value="Genomic_DNA"/>
</dbReference>
<dbReference type="SUPFAM" id="SSF53474">
    <property type="entry name" value="alpha/beta-Hydrolases"/>
    <property type="match status" value="1"/>
</dbReference>
<dbReference type="InterPro" id="IPR012908">
    <property type="entry name" value="PGAP1-ab_dom-like"/>
</dbReference>
<keyword evidence="2" id="KW-0378">Hydrolase</keyword>
<proteinExistence type="predicted"/>
<sequence>MRTSLAPFLAPEGFRQPGLLSLARELTVVPEGGRAALRAVADRRERLATPYADRAPARATEPVLLVPGFLAGDWSLRVMAGTLRRHGYRTYRSTIRSNVACMADNAVLLEQRLEAIAARRESRVRIVGHSLGGMLARGLAVRRPDLVAGVITMGSPMLAPGTSHPVLLTAADVLVRLSRAGIPGLMSEECVAGECARTTFEESRLPVPTGVSLTCVYSRGDGMVDWRSCVDPLSRPVEVRASHLGMAVDPRVVDVVVAELLGLEPLAATA</sequence>
<evidence type="ECO:0000313" key="3">
    <source>
        <dbReference type="Proteomes" id="UP000295198"/>
    </source>
</evidence>
<keyword evidence="3" id="KW-1185">Reference proteome</keyword>
<name>A0A4Q4ZJ40_9ACTN</name>
<dbReference type="RefSeq" id="WP_134713924.1">
    <property type="nucleotide sequence ID" value="NZ_SDKM01000003.1"/>
</dbReference>
<protein>
    <submittedName>
        <fullName evidence="2">Alpha/beta hydrolase</fullName>
    </submittedName>
</protein>
<feature type="domain" description="GPI inositol-deacylase PGAP1-like alpha/beta" evidence="1">
    <location>
        <begin position="117"/>
        <end position="162"/>
    </location>
</feature>
<evidence type="ECO:0000313" key="2">
    <source>
        <dbReference type="EMBL" id="RYP88312.1"/>
    </source>
</evidence>
<dbReference type="InterPro" id="IPR029058">
    <property type="entry name" value="AB_hydrolase_fold"/>
</dbReference>
<dbReference type="Proteomes" id="UP000295198">
    <property type="component" value="Unassembled WGS sequence"/>
</dbReference>
<dbReference type="AlphaFoldDB" id="A0A4Q4ZJ40"/>
<organism evidence="2 3">
    <name type="scientific">Nocardioides guangzhouensis</name>
    <dbReference type="NCBI Taxonomy" id="2497878"/>
    <lineage>
        <taxon>Bacteria</taxon>
        <taxon>Bacillati</taxon>
        <taxon>Actinomycetota</taxon>
        <taxon>Actinomycetes</taxon>
        <taxon>Propionibacteriales</taxon>
        <taxon>Nocardioidaceae</taxon>
        <taxon>Nocardioides</taxon>
    </lineage>
</organism>
<dbReference type="OrthoDB" id="8871309at2"/>
<accession>A0A4Q4ZJ40</accession>
<dbReference type="Pfam" id="PF07819">
    <property type="entry name" value="PGAP1"/>
    <property type="match status" value="1"/>
</dbReference>
<evidence type="ECO:0000259" key="1">
    <source>
        <dbReference type="Pfam" id="PF07819"/>
    </source>
</evidence>
<dbReference type="GO" id="GO:0016788">
    <property type="term" value="F:hydrolase activity, acting on ester bonds"/>
    <property type="evidence" value="ECO:0007669"/>
    <property type="project" value="InterPro"/>
</dbReference>
<dbReference type="Gene3D" id="3.40.50.1820">
    <property type="entry name" value="alpha/beta hydrolase"/>
    <property type="match status" value="1"/>
</dbReference>